<keyword evidence="2" id="KW-0677">Repeat</keyword>
<name>A0A158RDR5_HYDTA</name>
<feature type="domain" description="Tetratricopeptide repeat protein 21A/21B fourth ARM" evidence="8">
    <location>
        <begin position="42"/>
        <end position="108"/>
    </location>
</feature>
<dbReference type="Pfam" id="PF25064">
    <property type="entry name" value="ARM_TT21_5th"/>
    <property type="match status" value="1"/>
</dbReference>
<dbReference type="PANTHER" id="PTHR14699:SF0">
    <property type="entry name" value="TETRATRICOPEPTIDE REPEAT PROTEIN 21 HOMOLOG"/>
    <property type="match status" value="1"/>
</dbReference>
<evidence type="ECO:0000256" key="4">
    <source>
        <dbReference type="PROSITE-ProRule" id="PRU00339"/>
    </source>
</evidence>
<dbReference type="PROSITE" id="PS50005">
    <property type="entry name" value="TPR"/>
    <property type="match status" value="1"/>
</dbReference>
<feature type="region of interest" description="Disordered" evidence="5">
    <location>
        <begin position="132"/>
        <end position="153"/>
    </location>
</feature>
<evidence type="ECO:0000259" key="7">
    <source>
        <dbReference type="Pfam" id="PF25064"/>
    </source>
</evidence>
<feature type="domain" description="Tetratricopeptide repeat protein 21A/21B fifth ARM repeats" evidence="7">
    <location>
        <begin position="287"/>
        <end position="400"/>
    </location>
</feature>
<feature type="repeat" description="TPR" evidence="4">
    <location>
        <begin position="5"/>
        <end position="38"/>
    </location>
</feature>
<evidence type="ECO:0000259" key="6">
    <source>
        <dbReference type="Pfam" id="PF25063"/>
    </source>
</evidence>
<dbReference type="GO" id="GO:0035721">
    <property type="term" value="P:intraciliary retrograde transport"/>
    <property type="evidence" value="ECO:0007669"/>
    <property type="project" value="TreeGrafter"/>
</dbReference>
<dbReference type="Gene3D" id="1.25.40.10">
    <property type="entry name" value="Tetratricopeptide repeat domain"/>
    <property type="match status" value="3"/>
</dbReference>
<organism evidence="9">
    <name type="scientific">Hydatigena taeniaeformis</name>
    <name type="common">Feline tapeworm</name>
    <name type="synonym">Taenia taeniaeformis</name>
    <dbReference type="NCBI Taxonomy" id="6205"/>
    <lineage>
        <taxon>Eukaryota</taxon>
        <taxon>Metazoa</taxon>
        <taxon>Spiralia</taxon>
        <taxon>Lophotrochozoa</taxon>
        <taxon>Platyhelminthes</taxon>
        <taxon>Cestoda</taxon>
        <taxon>Eucestoda</taxon>
        <taxon>Cyclophyllidea</taxon>
        <taxon>Taeniidae</taxon>
        <taxon>Hydatigera</taxon>
    </lineage>
</organism>
<dbReference type="SUPFAM" id="SSF48452">
    <property type="entry name" value="TPR-like"/>
    <property type="match status" value="3"/>
</dbReference>
<dbReference type="WBParaSite" id="TTAC_0000139701-mRNA-1">
    <property type="protein sequence ID" value="TTAC_0000139701-mRNA-1"/>
    <property type="gene ID" value="TTAC_0000139701"/>
</dbReference>
<feature type="domain" description="Tetratricopeptide repeat protein 21A/21B C-terminal ARM" evidence="6">
    <location>
        <begin position="543"/>
        <end position="737"/>
    </location>
</feature>
<evidence type="ECO:0000256" key="5">
    <source>
        <dbReference type="SAM" id="MobiDB-lite"/>
    </source>
</evidence>
<protein>
    <submittedName>
        <fullName evidence="9">TPR_REGION domain-containing protein</fullName>
    </submittedName>
</protein>
<dbReference type="STRING" id="6205.A0A158RDR5"/>
<evidence type="ECO:0000256" key="2">
    <source>
        <dbReference type="ARBA" id="ARBA00022737"/>
    </source>
</evidence>
<dbReference type="Pfam" id="PF13181">
    <property type="entry name" value="TPR_8"/>
    <property type="match status" value="1"/>
</dbReference>
<proteinExistence type="inferred from homology"/>
<dbReference type="InterPro" id="IPR011990">
    <property type="entry name" value="TPR-like_helical_dom_sf"/>
</dbReference>
<dbReference type="GO" id="GO:0061512">
    <property type="term" value="P:protein localization to cilium"/>
    <property type="evidence" value="ECO:0007669"/>
    <property type="project" value="TreeGrafter"/>
</dbReference>
<accession>A0A158RDR5</accession>
<dbReference type="SMART" id="SM00028">
    <property type="entry name" value="TPR"/>
    <property type="match status" value="7"/>
</dbReference>
<evidence type="ECO:0000256" key="1">
    <source>
        <dbReference type="ARBA" id="ARBA00010935"/>
    </source>
</evidence>
<evidence type="ECO:0000259" key="8">
    <source>
        <dbReference type="Pfam" id="PF25068"/>
    </source>
</evidence>
<evidence type="ECO:0000313" key="9">
    <source>
        <dbReference type="WBParaSite" id="TTAC_0000139701-mRNA-1"/>
    </source>
</evidence>
<keyword evidence="3 4" id="KW-0802">TPR repeat</keyword>
<dbReference type="GO" id="GO:0030991">
    <property type="term" value="C:intraciliary transport particle A"/>
    <property type="evidence" value="ECO:0007669"/>
    <property type="project" value="TreeGrafter"/>
</dbReference>
<dbReference type="FunFam" id="1.25.40.10:FF:000219">
    <property type="entry name" value="Tetratricopeptide repeat domain 21B"/>
    <property type="match status" value="1"/>
</dbReference>
<dbReference type="Pfam" id="PF25068">
    <property type="entry name" value="ARM_TT21_4th"/>
    <property type="match status" value="1"/>
</dbReference>
<dbReference type="Pfam" id="PF25063">
    <property type="entry name" value="ARM_TT21_C"/>
    <property type="match status" value="1"/>
</dbReference>
<sequence length="743" mass="83922">LDMCVFAHLLLGDAYLRVEHPELAIEVYESVLRWEPGDLRVVSKMGEALVMTHEFERAVLYYESALQRDTLFGHSPLLPDLTLLLIRLKQLDRAEAFLNAGLASTKTCSVQIHTVDTLLRIYKKSQGIVQTNYTGSDRETSTKSNPDGEEDDLVTANDVTKLTRGGSGSSRELEKAIATCEEAIRGVETIHSPSITDRLKQAALLSLLARCHLANQDRAHCEQICLKLAVCQEELQAVNEDIAFFDFNIPVELFFPMVADRNASKVSEMSTFPLRRCSATFEFVPTAIIMANLLTHECDFVGVLPHLLKHLNEVPNDYRAMAHLIITYRRLGQLSTAEEYLHKVLKEQSFAKSDPRFAYVQGFYYWFRGDNNLAIRSFNVARLARDYEVDALCAMVEICLSPSLYRIFPSSATTTTCVDSDVRSVRPAATANTTTGGVEVGEETSTARYSDVMADGRPSGNADAKDIEATAYETAALLLMDIVNGFYYGQIGALENRFCIVARHGTPLFYVYADETSSAKTTWPTNAQTFVTVETETKLRSCQMQYPRMHRFLYNLHMAVSRDRVKVEKALQNFAEMNEECESVPAVYGAAVCYLLLGQDQKAKNQLKRLAKYAWTPEDAPFLERSWLLLADIYIGMDKRDMAMDMLKRCIQYNKSCYRAYEFMGLIAEKSNSYEDAATHYNTAWEILNKQDLGVGYKLALSYLKAKDYFRTVDVCHEVLCIAPNHPHIQKNILRRALDAMRT</sequence>
<dbReference type="InterPro" id="IPR019734">
    <property type="entry name" value="TPR_rpt"/>
</dbReference>
<reference evidence="9" key="1">
    <citation type="submission" date="2016-04" db="UniProtKB">
        <authorList>
            <consortium name="WormBaseParasite"/>
        </authorList>
    </citation>
    <scope>IDENTIFICATION</scope>
</reference>
<dbReference type="InterPro" id="IPR056834">
    <property type="entry name" value="ARM_TT21_C"/>
</dbReference>
<dbReference type="InterPro" id="IPR056835">
    <property type="entry name" value="ARM_TT21_5th"/>
</dbReference>
<comment type="similarity">
    <text evidence="1">Belongs to the TTC21 family.</text>
</comment>
<dbReference type="PANTHER" id="PTHR14699">
    <property type="entry name" value="STI2 PROTEIN-RELATED"/>
    <property type="match status" value="1"/>
</dbReference>
<evidence type="ECO:0000256" key="3">
    <source>
        <dbReference type="ARBA" id="ARBA00022803"/>
    </source>
</evidence>
<dbReference type="GO" id="GO:0005929">
    <property type="term" value="C:cilium"/>
    <property type="evidence" value="ECO:0007669"/>
    <property type="project" value="GOC"/>
</dbReference>
<dbReference type="InterPro" id="IPR056836">
    <property type="entry name" value="ARM_TT21_4th"/>
</dbReference>
<dbReference type="AlphaFoldDB" id="A0A158RDR5"/>
<dbReference type="InterPro" id="IPR040364">
    <property type="entry name" value="TTC21A/TTC21B"/>
</dbReference>